<dbReference type="Proteomes" id="UP000192472">
    <property type="component" value="Unassembled WGS sequence"/>
</dbReference>
<sequence length="90" mass="10475">MIKYSKHFLNKLEDLFSESDYVLRYEKGNFQSGYCVLKDTKVAIVNKFYTLDGKINCLLEILKEVQLDTTHLNDKNKALLKELSQTALKI</sequence>
<dbReference type="AlphaFoldDB" id="A0A1W2G5C9"/>
<accession>A0A1W2G5C9</accession>
<dbReference type="STRING" id="692418.SAMN04488029_0208"/>
<dbReference type="EMBL" id="FWYF01000001">
    <property type="protein sequence ID" value="SMD31870.1"/>
    <property type="molecule type" value="Genomic_DNA"/>
</dbReference>
<gene>
    <name evidence="1" type="ORF">SAMN04488029_0208</name>
</gene>
<evidence type="ECO:0000313" key="2">
    <source>
        <dbReference type="Proteomes" id="UP000192472"/>
    </source>
</evidence>
<name>A0A1W2G5C9_REIFA</name>
<evidence type="ECO:0000313" key="1">
    <source>
        <dbReference type="EMBL" id="SMD31870.1"/>
    </source>
</evidence>
<reference evidence="1 2" key="1">
    <citation type="submission" date="2017-04" db="EMBL/GenBank/DDBJ databases">
        <authorList>
            <person name="Afonso C.L."/>
            <person name="Miller P.J."/>
            <person name="Scott M.A."/>
            <person name="Spackman E."/>
            <person name="Goraichik I."/>
            <person name="Dimitrov K.M."/>
            <person name="Suarez D.L."/>
            <person name="Swayne D.E."/>
        </authorList>
    </citation>
    <scope>NUCLEOTIDE SEQUENCE [LARGE SCALE GENOMIC DNA]</scope>
    <source>
        <strain evidence="1 2">DSM 26133</strain>
    </source>
</reference>
<organism evidence="1 2">
    <name type="scientific">Reichenbachiella faecimaris</name>
    <dbReference type="NCBI Taxonomy" id="692418"/>
    <lineage>
        <taxon>Bacteria</taxon>
        <taxon>Pseudomonadati</taxon>
        <taxon>Bacteroidota</taxon>
        <taxon>Cytophagia</taxon>
        <taxon>Cytophagales</taxon>
        <taxon>Reichenbachiellaceae</taxon>
        <taxon>Reichenbachiella</taxon>
    </lineage>
</organism>
<keyword evidence="2" id="KW-1185">Reference proteome</keyword>
<protein>
    <submittedName>
        <fullName evidence="1">Uncharacterized protein</fullName>
    </submittedName>
</protein>
<proteinExistence type="predicted"/>
<dbReference type="RefSeq" id="WP_084370565.1">
    <property type="nucleotide sequence ID" value="NZ_FWYF01000001.1"/>
</dbReference>
<dbReference type="OrthoDB" id="1524666at2"/>